<dbReference type="Pfam" id="PF13374">
    <property type="entry name" value="TPR_10"/>
    <property type="match status" value="3"/>
</dbReference>
<protein>
    <submittedName>
        <fullName evidence="1">Tetratricopeptide repeat protein</fullName>
    </submittedName>
</protein>
<dbReference type="AlphaFoldDB" id="A0A2T0K5W8"/>
<dbReference type="Proteomes" id="UP000239415">
    <property type="component" value="Unassembled WGS sequence"/>
</dbReference>
<dbReference type="RefSeq" id="WP_106324087.1">
    <property type="nucleotide sequence ID" value="NZ_BOMO01000102.1"/>
</dbReference>
<dbReference type="PANTHER" id="PTHR19959:SF119">
    <property type="entry name" value="FUNGAL LIPASE-LIKE DOMAIN-CONTAINING PROTEIN"/>
    <property type="match status" value="1"/>
</dbReference>
<dbReference type="InterPro" id="IPR011990">
    <property type="entry name" value="TPR-like_helical_dom_sf"/>
</dbReference>
<dbReference type="InterPro" id="IPR019734">
    <property type="entry name" value="TPR_rpt"/>
</dbReference>
<organism evidence="1 2">
    <name type="scientific">Actinoplanes italicus</name>
    <dbReference type="NCBI Taxonomy" id="113567"/>
    <lineage>
        <taxon>Bacteria</taxon>
        <taxon>Bacillati</taxon>
        <taxon>Actinomycetota</taxon>
        <taxon>Actinomycetes</taxon>
        <taxon>Micromonosporales</taxon>
        <taxon>Micromonosporaceae</taxon>
        <taxon>Actinoplanes</taxon>
    </lineage>
</organism>
<comment type="caution">
    <text evidence="1">The sequence shown here is derived from an EMBL/GenBank/DDBJ whole genome shotgun (WGS) entry which is preliminary data.</text>
</comment>
<sequence length="946" mass="101745">MTGADLHVGPDGVPLYLLTHWSRPEPPSSRWLAELPSRLLDARNRVVPFTGRDTELAEFRQWRDNDTGFAVRWLYGPGGQGKTRLADEVAAEAHALGWAVVTASAGSGPIHRPAERQDLGTDGVPGLLLIVDYADRWPLSHLLLLLGNRLLTHAEVPVRVLFLARTDAVWQGLTGSLDEHRMRMSSSLLEPLDGTGGARGRMFEAARSAFADRYGVDRGPAPGIGDLLGAPGFGLVLAVHMAALVSVDLDRPEEPLPADVAGLTLYLLDREQLHWANRYGRGGRLQPDLMRRVVFVATVCGTRSAVQAAESLAAALPEHVDTALAADDHAACYPPDTAGDRLQPLYPDRLAEDFVALTLSGHSSPYQAETWAGPLLGKLLARDARGVARPWLPHAMSTLAAAALRWDHLGAGHLYPLLRRDPALAVEAGGNSLVVLATADRVDLGLLTEIEPHLPKGRHLDLDLAALTVLRRLAEQRLAAAAGPRERGHVHVDLGYRLNVAGHREQARTEMAAAVSAYRQAVTDEGVTGADDDLAHAVMNLAHTELDVGDRTAALASAEEARELYRSLAAGDPREHEPDLAYTWSTLGTVLAALGRHEEAVAACAEAVVLYERLAAEDLDQYEGELAGALGNRGIWRHGVGDYEEALADVRRAAAIYRRRAADDPNAWLHEVAAVLVNEGMQLNGLRRFDEAAAVMIESVAAYRQLAKTRPDSFEHFLATALSNLSEPLSEIGRTNEALAASAEAVTIRRRLAGTRPAVFEPDLAVGLNNYAVDLLGAGRVDEAMAAVGEAVAIRRRLTAGDPVTYGEFLASSLNNLGQILRALGRAEEAADAYAEAGDRYRALAADRPAAHRPHLVAVLNGQARTLIELGQPGRAIAAAAEACEVSRVLDVAESLAESLATLAVAHRHAGRAAADEAGRIYERMPAEVRERPRVRQFIDELAVTE</sequence>
<dbReference type="InterPro" id="IPR027417">
    <property type="entry name" value="P-loop_NTPase"/>
</dbReference>
<dbReference type="EMBL" id="PVMZ01000013">
    <property type="protein sequence ID" value="PRX18373.1"/>
    <property type="molecule type" value="Genomic_DNA"/>
</dbReference>
<name>A0A2T0K5W8_9ACTN</name>
<evidence type="ECO:0000313" key="1">
    <source>
        <dbReference type="EMBL" id="PRX18373.1"/>
    </source>
</evidence>
<evidence type="ECO:0000313" key="2">
    <source>
        <dbReference type="Proteomes" id="UP000239415"/>
    </source>
</evidence>
<dbReference type="PANTHER" id="PTHR19959">
    <property type="entry name" value="KINESIN LIGHT CHAIN"/>
    <property type="match status" value="1"/>
</dbReference>
<dbReference type="SUPFAM" id="SSF48452">
    <property type="entry name" value="TPR-like"/>
    <property type="match status" value="3"/>
</dbReference>
<dbReference type="OrthoDB" id="3218567at2"/>
<dbReference type="Gene3D" id="3.40.50.300">
    <property type="entry name" value="P-loop containing nucleotide triphosphate hydrolases"/>
    <property type="match status" value="1"/>
</dbReference>
<reference evidence="1 2" key="1">
    <citation type="submission" date="2018-03" db="EMBL/GenBank/DDBJ databases">
        <title>Genomic Encyclopedia of Archaeal and Bacterial Type Strains, Phase II (KMG-II): from individual species to whole genera.</title>
        <authorList>
            <person name="Goeker M."/>
        </authorList>
    </citation>
    <scope>NUCLEOTIDE SEQUENCE [LARGE SCALE GENOMIC DNA]</scope>
    <source>
        <strain evidence="1 2">DSM 43146</strain>
    </source>
</reference>
<keyword evidence="2" id="KW-1185">Reference proteome</keyword>
<dbReference type="SMART" id="SM00028">
    <property type="entry name" value="TPR"/>
    <property type="match status" value="6"/>
</dbReference>
<gene>
    <name evidence="1" type="ORF">CLV67_113207</name>
</gene>
<accession>A0A2T0K5W8</accession>
<proteinExistence type="predicted"/>
<dbReference type="Gene3D" id="1.25.40.10">
    <property type="entry name" value="Tetratricopeptide repeat domain"/>
    <property type="match status" value="3"/>
</dbReference>